<keyword evidence="14" id="KW-1185">Reference proteome</keyword>
<gene>
    <name evidence="10 13" type="primary">ftsY</name>
    <name evidence="13" type="ORF">HXW94_12100</name>
</gene>
<dbReference type="SUPFAM" id="SSF52540">
    <property type="entry name" value="P-loop containing nucleoside triphosphate hydrolases"/>
    <property type="match status" value="1"/>
</dbReference>
<dbReference type="EMBL" id="JACADJ010000044">
    <property type="protein sequence ID" value="NWH05717.1"/>
    <property type="molecule type" value="Genomic_DNA"/>
</dbReference>
<dbReference type="NCBIfam" id="TIGR00064">
    <property type="entry name" value="ftsY"/>
    <property type="match status" value="1"/>
</dbReference>
<feature type="compositionally biased region" description="Basic and acidic residues" evidence="11">
    <location>
        <begin position="48"/>
        <end position="63"/>
    </location>
</feature>
<dbReference type="HAMAP" id="MF_00920">
    <property type="entry name" value="FtsY"/>
    <property type="match status" value="1"/>
</dbReference>
<comment type="subunit">
    <text evidence="10">Part of the signal recognition particle protein translocation system, which is composed of SRP and FtsY.</text>
</comment>
<dbReference type="InterPro" id="IPR042101">
    <property type="entry name" value="SRP54_N_sf"/>
</dbReference>
<dbReference type="Gene3D" id="1.20.120.140">
    <property type="entry name" value="Signal recognition particle SRP54, nucleotide-binding domain"/>
    <property type="match status" value="1"/>
</dbReference>
<evidence type="ECO:0000256" key="2">
    <source>
        <dbReference type="ARBA" id="ARBA00022490"/>
    </source>
</evidence>
<dbReference type="Pfam" id="PF02881">
    <property type="entry name" value="SRP54_N"/>
    <property type="match status" value="1"/>
</dbReference>
<dbReference type="GO" id="GO:0006614">
    <property type="term" value="P:SRP-dependent cotranslational protein targeting to membrane"/>
    <property type="evidence" value="ECO:0007669"/>
    <property type="project" value="InterPro"/>
</dbReference>
<sequence>MFSFFKKKKTTETEFVSEENIPEEESISPESCLQADLKSDVEPDLQSDEPKAANEFVEEKPVSPEEPVMELKSAIDQTPEPDIEPEPVQESDTEQEPAQTEETVIQEQVQEKPAIQEGTGLISKLKSGLAKTRTVLNTDVTELFSPAKAIDDDLFEELEDRLVSSDLGIDITMDIMARIKKKSRGLATGDELRQVLKDELYTLFHEPAPPAPSGPKPYVIMMVGVNGTGKTTTLGKLAMKYKAEGKKVLIAAADTFRAAAIEQVEIWARRAGADIVRHKEGADPAAVAYDAVEAAMARDVDVVLIDTAGRLHTQKNLMEELKKIKRSVDKKYKGAPHDVMMVIDATTGQNALSQTDIFNQAVGLTQMSVTKLDGTAKGGIVAAVSSTMKLPIAYIGVGEAIDDLQEFDAKCFIDALFDD</sequence>
<keyword evidence="5 10" id="KW-0342">GTP-binding</keyword>
<proteinExistence type="inferred from homology"/>
<feature type="binding site" evidence="10">
    <location>
        <begin position="370"/>
        <end position="373"/>
    </location>
    <ligand>
        <name>GTP</name>
        <dbReference type="ChEBI" id="CHEBI:37565"/>
    </ligand>
</feature>
<evidence type="ECO:0000256" key="10">
    <source>
        <dbReference type="HAMAP-Rule" id="MF_00920"/>
    </source>
</evidence>
<dbReference type="FunFam" id="3.40.50.300:FF:000053">
    <property type="entry name" value="Signal recognition particle receptor FtsY"/>
    <property type="match status" value="1"/>
</dbReference>
<dbReference type="InterPro" id="IPR036225">
    <property type="entry name" value="SRP/SRP_N"/>
</dbReference>
<evidence type="ECO:0000256" key="9">
    <source>
        <dbReference type="ARBA" id="ARBA00053570"/>
    </source>
</evidence>
<protein>
    <recommendedName>
        <fullName evidence="10">Signal recognition particle receptor FtsY</fullName>
        <shortName evidence="10">SRP receptor</shortName>
        <ecNumber evidence="10">3.6.5.4</ecNumber>
    </recommendedName>
</protein>
<evidence type="ECO:0000313" key="13">
    <source>
        <dbReference type="EMBL" id="NWH05717.1"/>
    </source>
</evidence>
<dbReference type="GO" id="GO:0005525">
    <property type="term" value="F:GTP binding"/>
    <property type="evidence" value="ECO:0007669"/>
    <property type="project" value="UniProtKB-UniRule"/>
</dbReference>
<keyword evidence="4 10" id="KW-0378">Hydrolase</keyword>
<feature type="compositionally biased region" description="Acidic residues" evidence="11">
    <location>
        <begin position="79"/>
        <end position="95"/>
    </location>
</feature>
<evidence type="ECO:0000256" key="7">
    <source>
        <dbReference type="ARBA" id="ARBA00023170"/>
    </source>
</evidence>
<dbReference type="SUPFAM" id="SSF47364">
    <property type="entry name" value="Domain of the SRP/SRP receptor G-proteins"/>
    <property type="match status" value="1"/>
</dbReference>
<evidence type="ECO:0000256" key="8">
    <source>
        <dbReference type="ARBA" id="ARBA00048027"/>
    </source>
</evidence>
<dbReference type="InterPro" id="IPR027417">
    <property type="entry name" value="P-loop_NTPase"/>
</dbReference>
<evidence type="ECO:0000256" key="11">
    <source>
        <dbReference type="SAM" id="MobiDB-lite"/>
    </source>
</evidence>
<feature type="binding site" evidence="10">
    <location>
        <begin position="224"/>
        <end position="231"/>
    </location>
    <ligand>
        <name>GTP</name>
        <dbReference type="ChEBI" id="CHEBI:37565"/>
    </ligand>
</feature>
<keyword evidence="6 10" id="KW-0472">Membrane</keyword>
<dbReference type="FunFam" id="1.20.120.140:FF:000002">
    <property type="entry name" value="Signal recognition particle receptor FtsY"/>
    <property type="match status" value="1"/>
</dbReference>
<keyword evidence="7 10" id="KW-0675">Receptor</keyword>
<dbReference type="InterPro" id="IPR013822">
    <property type="entry name" value="Signal_recog_particl_SRP54_hlx"/>
</dbReference>
<dbReference type="GO" id="GO:0003924">
    <property type="term" value="F:GTPase activity"/>
    <property type="evidence" value="ECO:0007669"/>
    <property type="project" value="UniProtKB-UniRule"/>
</dbReference>
<keyword evidence="3 10" id="KW-0547">Nucleotide-binding</keyword>
<dbReference type="Pfam" id="PF00448">
    <property type="entry name" value="SRP54"/>
    <property type="match status" value="1"/>
</dbReference>
<evidence type="ECO:0000256" key="5">
    <source>
        <dbReference type="ARBA" id="ARBA00023134"/>
    </source>
</evidence>
<evidence type="ECO:0000256" key="6">
    <source>
        <dbReference type="ARBA" id="ARBA00023136"/>
    </source>
</evidence>
<dbReference type="PROSITE" id="PS00300">
    <property type="entry name" value="SRP54"/>
    <property type="match status" value="1"/>
</dbReference>
<dbReference type="AlphaFoldDB" id="A0A850TBV2"/>
<dbReference type="PANTHER" id="PTHR43134:SF1">
    <property type="entry name" value="SIGNAL RECOGNITION PARTICLE RECEPTOR SUBUNIT ALPHA"/>
    <property type="match status" value="1"/>
</dbReference>
<dbReference type="SMART" id="SM00382">
    <property type="entry name" value="AAA"/>
    <property type="match status" value="1"/>
</dbReference>
<comment type="similarity">
    <text evidence="10">Belongs to the GTP-binding SRP family. FtsY subfamily.</text>
</comment>
<dbReference type="GO" id="GO:0005047">
    <property type="term" value="F:signal recognition particle binding"/>
    <property type="evidence" value="ECO:0007669"/>
    <property type="project" value="TreeGrafter"/>
</dbReference>
<accession>A0A850TBV2</accession>
<dbReference type="SMART" id="SM00963">
    <property type="entry name" value="SRP54_N"/>
    <property type="match status" value="1"/>
</dbReference>
<feature type="region of interest" description="Disordered" evidence="11">
    <location>
        <begin position="1"/>
        <end position="101"/>
    </location>
</feature>
<evidence type="ECO:0000256" key="1">
    <source>
        <dbReference type="ARBA" id="ARBA00022475"/>
    </source>
</evidence>
<dbReference type="GO" id="GO:0005886">
    <property type="term" value="C:plasma membrane"/>
    <property type="evidence" value="ECO:0007669"/>
    <property type="project" value="UniProtKB-SubCell"/>
</dbReference>
<feature type="compositionally biased region" description="Acidic residues" evidence="11">
    <location>
        <begin position="15"/>
        <end position="27"/>
    </location>
</feature>
<evidence type="ECO:0000256" key="4">
    <source>
        <dbReference type="ARBA" id="ARBA00022801"/>
    </source>
</evidence>
<evidence type="ECO:0000259" key="12">
    <source>
        <dbReference type="PROSITE" id="PS00300"/>
    </source>
</evidence>
<dbReference type="CDD" id="cd17874">
    <property type="entry name" value="FtsY"/>
    <property type="match status" value="1"/>
</dbReference>
<dbReference type="InterPro" id="IPR000897">
    <property type="entry name" value="SRP54_GTPase_dom"/>
</dbReference>
<dbReference type="GO" id="GO:0005737">
    <property type="term" value="C:cytoplasm"/>
    <property type="evidence" value="ECO:0007669"/>
    <property type="project" value="UniProtKB-SubCell"/>
</dbReference>
<evidence type="ECO:0000256" key="3">
    <source>
        <dbReference type="ARBA" id="ARBA00022741"/>
    </source>
</evidence>
<comment type="subcellular location">
    <subcellularLocation>
        <location evidence="10">Cell membrane</location>
        <topology evidence="10">Peripheral membrane protein</topology>
        <orientation evidence="10">Cytoplasmic side</orientation>
    </subcellularLocation>
    <subcellularLocation>
        <location evidence="10">Cytoplasm</location>
    </subcellularLocation>
</comment>
<evidence type="ECO:0000313" key="14">
    <source>
        <dbReference type="Proteomes" id="UP000553343"/>
    </source>
</evidence>
<dbReference type="SMART" id="SM00962">
    <property type="entry name" value="SRP54"/>
    <property type="match status" value="1"/>
</dbReference>
<feature type="binding site" evidence="10">
    <location>
        <begin position="306"/>
        <end position="310"/>
    </location>
    <ligand>
        <name>GTP</name>
        <dbReference type="ChEBI" id="CHEBI:37565"/>
    </ligand>
</feature>
<feature type="domain" description="SRP54-type proteins GTP-binding" evidence="12">
    <location>
        <begin position="391"/>
        <end position="404"/>
    </location>
</feature>
<dbReference type="EC" id="3.6.5.4" evidence="10"/>
<comment type="catalytic activity">
    <reaction evidence="8 10">
        <text>GTP + H2O = GDP + phosphate + H(+)</text>
        <dbReference type="Rhea" id="RHEA:19669"/>
        <dbReference type="ChEBI" id="CHEBI:15377"/>
        <dbReference type="ChEBI" id="CHEBI:15378"/>
        <dbReference type="ChEBI" id="CHEBI:37565"/>
        <dbReference type="ChEBI" id="CHEBI:43474"/>
        <dbReference type="ChEBI" id="CHEBI:58189"/>
        <dbReference type="EC" id="3.6.5.4"/>
    </reaction>
</comment>
<comment type="caution">
    <text evidence="13">The sequence shown here is derived from an EMBL/GenBank/DDBJ whole genome shotgun (WGS) entry which is preliminary data.</text>
</comment>
<keyword evidence="2 10" id="KW-0963">Cytoplasm</keyword>
<dbReference type="PANTHER" id="PTHR43134">
    <property type="entry name" value="SIGNAL RECOGNITION PARTICLE RECEPTOR SUBUNIT ALPHA"/>
    <property type="match status" value="1"/>
</dbReference>
<reference evidence="13 14" key="1">
    <citation type="submission" date="2020-06" db="EMBL/GenBank/DDBJ databases">
        <title>High-quality draft genome of sulfate reducer Desulfobacter latus type strain AcrS2 isolated from marine sediment.</title>
        <authorList>
            <person name="Hoppe M."/>
            <person name="Larsen C.K."/>
            <person name="Marshall I.P.G."/>
            <person name="Schramm A."/>
            <person name="Marietou A.G."/>
        </authorList>
    </citation>
    <scope>NUCLEOTIDE SEQUENCE [LARGE SCALE GENOMIC DNA]</scope>
    <source>
        <strain evidence="13 14">AcRS2</strain>
    </source>
</reference>
<dbReference type="InterPro" id="IPR004390">
    <property type="entry name" value="SR_rcpt_FtsY"/>
</dbReference>
<dbReference type="InterPro" id="IPR003593">
    <property type="entry name" value="AAA+_ATPase"/>
</dbReference>
<comment type="function">
    <text evidence="9">Involved in targeting and insertion of nascent membrane proteins into the cytoplasmic membrane. Acts as a receptor for the complex formed by the signal recognition particle (SRP) and the ribosome-nascent chain (RNC). Interaction with SRP-RNC leads to the transfer of the RNC complex to the Sec translocase for insertion into the membrane, the hydrolysis of GTP by both Ffh and FtsY, and the dissociation of the SRP-FtsY complex into the individual components.</text>
</comment>
<name>A0A850TBV2_9BACT</name>
<dbReference type="Gene3D" id="3.40.50.300">
    <property type="entry name" value="P-loop containing nucleotide triphosphate hydrolases"/>
    <property type="match status" value="1"/>
</dbReference>
<keyword evidence="1 10" id="KW-1003">Cell membrane</keyword>
<dbReference type="Proteomes" id="UP000553343">
    <property type="component" value="Unassembled WGS sequence"/>
</dbReference>
<organism evidence="13 14">
    <name type="scientific">Desulfobacter latus</name>
    <dbReference type="NCBI Taxonomy" id="2292"/>
    <lineage>
        <taxon>Bacteria</taxon>
        <taxon>Pseudomonadati</taxon>
        <taxon>Thermodesulfobacteriota</taxon>
        <taxon>Desulfobacteria</taxon>
        <taxon>Desulfobacterales</taxon>
        <taxon>Desulfobacteraceae</taxon>
        <taxon>Desulfobacter</taxon>
    </lineage>
</organism>